<sequence>MDNTKKQHESSTAAAAAAGSSSRKSKEKKQQTTHGKETVPTTPKIVINEEPIRKLWEKNPDLVEGLKKFPDDIDDEQQQKQQPSRVDYRGLGATSPPEEPSIHGINFLENLTGDCEGNI</sequence>
<feature type="compositionally biased region" description="Basic and acidic residues" evidence="1">
    <location>
        <begin position="28"/>
        <end position="37"/>
    </location>
</feature>
<accession>A0A200R7H4</accession>
<comment type="caution">
    <text evidence="2">The sequence shown here is derived from an EMBL/GenBank/DDBJ whole genome shotgun (WGS) entry which is preliminary data.</text>
</comment>
<feature type="region of interest" description="Disordered" evidence="1">
    <location>
        <begin position="66"/>
        <end position="104"/>
    </location>
</feature>
<dbReference type="AlphaFoldDB" id="A0A200R7H4"/>
<feature type="compositionally biased region" description="Low complexity" evidence="1">
    <location>
        <begin position="10"/>
        <end position="22"/>
    </location>
</feature>
<name>A0A200R7H4_MACCD</name>
<keyword evidence="3" id="KW-1185">Reference proteome</keyword>
<evidence type="ECO:0000313" key="3">
    <source>
        <dbReference type="Proteomes" id="UP000195402"/>
    </source>
</evidence>
<organism evidence="2 3">
    <name type="scientific">Macleaya cordata</name>
    <name type="common">Five-seeded plume-poppy</name>
    <name type="synonym">Bocconia cordata</name>
    <dbReference type="NCBI Taxonomy" id="56857"/>
    <lineage>
        <taxon>Eukaryota</taxon>
        <taxon>Viridiplantae</taxon>
        <taxon>Streptophyta</taxon>
        <taxon>Embryophyta</taxon>
        <taxon>Tracheophyta</taxon>
        <taxon>Spermatophyta</taxon>
        <taxon>Magnoliopsida</taxon>
        <taxon>Ranunculales</taxon>
        <taxon>Papaveraceae</taxon>
        <taxon>Papaveroideae</taxon>
        <taxon>Macleaya</taxon>
    </lineage>
</organism>
<evidence type="ECO:0000313" key="2">
    <source>
        <dbReference type="EMBL" id="OVA18669.1"/>
    </source>
</evidence>
<dbReference type="EMBL" id="MVGT01000435">
    <property type="protein sequence ID" value="OVA18669.1"/>
    <property type="molecule type" value="Genomic_DNA"/>
</dbReference>
<proteinExistence type="predicted"/>
<reference evidence="2 3" key="1">
    <citation type="journal article" date="2017" name="Mol. Plant">
        <title>The Genome of Medicinal Plant Macleaya cordata Provides New Insights into Benzylisoquinoline Alkaloids Metabolism.</title>
        <authorList>
            <person name="Liu X."/>
            <person name="Liu Y."/>
            <person name="Huang P."/>
            <person name="Ma Y."/>
            <person name="Qing Z."/>
            <person name="Tang Q."/>
            <person name="Cao H."/>
            <person name="Cheng P."/>
            <person name="Zheng Y."/>
            <person name="Yuan Z."/>
            <person name="Zhou Y."/>
            <person name="Liu J."/>
            <person name="Tang Z."/>
            <person name="Zhuo Y."/>
            <person name="Zhang Y."/>
            <person name="Yu L."/>
            <person name="Huang J."/>
            <person name="Yang P."/>
            <person name="Peng Q."/>
            <person name="Zhang J."/>
            <person name="Jiang W."/>
            <person name="Zhang Z."/>
            <person name="Lin K."/>
            <person name="Ro D.K."/>
            <person name="Chen X."/>
            <person name="Xiong X."/>
            <person name="Shang Y."/>
            <person name="Huang S."/>
            <person name="Zeng J."/>
        </authorList>
    </citation>
    <scope>NUCLEOTIDE SEQUENCE [LARGE SCALE GENOMIC DNA]</scope>
    <source>
        <strain evidence="3">cv. BLH2017</strain>
        <tissue evidence="2">Root</tissue>
    </source>
</reference>
<evidence type="ECO:0000256" key="1">
    <source>
        <dbReference type="SAM" id="MobiDB-lite"/>
    </source>
</evidence>
<feature type="region of interest" description="Disordered" evidence="1">
    <location>
        <begin position="1"/>
        <end position="45"/>
    </location>
</feature>
<dbReference type="Proteomes" id="UP000195402">
    <property type="component" value="Unassembled WGS sequence"/>
</dbReference>
<dbReference type="InParanoid" id="A0A200R7H4"/>
<gene>
    <name evidence="2" type="ORF">BVC80_1831g227</name>
</gene>
<protein>
    <submittedName>
        <fullName evidence="2">Uncharacterized protein</fullName>
    </submittedName>
</protein>